<dbReference type="InterPro" id="IPR043519">
    <property type="entry name" value="NT_sf"/>
</dbReference>
<dbReference type="KEGG" id="samy:DB32_008918"/>
<sequence length="270" mass="30943">MRLASRASPERPPEDPELAFYAKVIRTLNRAHVPFLVAGAAVLQHHTGLCRDTKDLDLFIHERDLERALSTLEASGLETEVAFPHWLAKAHEHGKFVDLIYNSGNGATPVDDLWFEHASPGTLLGEPVSFCPVEETIWSKSFVQERERYDGADVAHLLAARAKDLDWKRLVWRYGRFWRVLLSHLVLFGFIYPDLARNVPDDVMDELLERLRVERQIVTRERLCLGTLLSREQYLVDIEAGRRDGRLPPTGRMHPVDVAAWTAAIHRREE</sequence>
<dbReference type="Gene3D" id="3.30.460.40">
    <property type="match status" value="1"/>
</dbReference>
<reference evidence="1 2" key="1">
    <citation type="submission" date="2015-03" db="EMBL/GenBank/DDBJ databases">
        <title>Genome assembly of Sandaracinus amylolyticus DSM 53668.</title>
        <authorList>
            <person name="Sharma G."/>
            <person name="Subramanian S."/>
        </authorList>
    </citation>
    <scope>NUCLEOTIDE SEQUENCE [LARGE SCALE GENOMIC DNA]</scope>
    <source>
        <strain evidence="1 2">DSM 53668</strain>
    </source>
</reference>
<dbReference type="AlphaFoldDB" id="A0A0F6SI88"/>
<dbReference type="EMBL" id="CP011125">
    <property type="protein sequence ID" value="AKF11769.1"/>
    <property type="molecule type" value="Genomic_DNA"/>
</dbReference>
<name>A0A0F6SI88_9BACT</name>
<dbReference type="SUPFAM" id="SSF81301">
    <property type="entry name" value="Nucleotidyltransferase"/>
    <property type="match status" value="1"/>
</dbReference>
<accession>A0A0F6SI88</accession>
<dbReference type="OrthoDB" id="9782533at2"/>
<dbReference type="InterPro" id="IPR018700">
    <property type="entry name" value="DUF2204"/>
</dbReference>
<evidence type="ECO:0008006" key="3">
    <source>
        <dbReference type="Google" id="ProtNLM"/>
    </source>
</evidence>
<dbReference type="Proteomes" id="UP000034883">
    <property type="component" value="Chromosome"/>
</dbReference>
<dbReference type="RefSeq" id="WP_053238603.1">
    <property type="nucleotide sequence ID" value="NZ_CP011125.1"/>
</dbReference>
<organism evidence="1 2">
    <name type="scientific">Sandaracinus amylolyticus</name>
    <dbReference type="NCBI Taxonomy" id="927083"/>
    <lineage>
        <taxon>Bacteria</taxon>
        <taxon>Pseudomonadati</taxon>
        <taxon>Myxococcota</taxon>
        <taxon>Polyangia</taxon>
        <taxon>Polyangiales</taxon>
        <taxon>Sandaracinaceae</taxon>
        <taxon>Sandaracinus</taxon>
    </lineage>
</organism>
<evidence type="ECO:0000313" key="1">
    <source>
        <dbReference type="EMBL" id="AKF11769.1"/>
    </source>
</evidence>
<dbReference type="Pfam" id="PF09970">
    <property type="entry name" value="DUF2204"/>
    <property type="match status" value="1"/>
</dbReference>
<protein>
    <recommendedName>
        <fullName evidence="3">Nucleotidyltransferase family protein</fullName>
    </recommendedName>
</protein>
<gene>
    <name evidence="1" type="ORF">DB32_008918</name>
</gene>
<keyword evidence="2" id="KW-1185">Reference proteome</keyword>
<dbReference type="STRING" id="927083.DB32_008918"/>
<proteinExistence type="predicted"/>
<evidence type="ECO:0000313" key="2">
    <source>
        <dbReference type="Proteomes" id="UP000034883"/>
    </source>
</evidence>